<proteinExistence type="inferred from homology"/>
<feature type="compositionally biased region" description="Polar residues" evidence="9">
    <location>
        <begin position="304"/>
        <end position="323"/>
    </location>
</feature>
<dbReference type="InterPro" id="IPR027417">
    <property type="entry name" value="P-loop_NTPase"/>
</dbReference>
<dbReference type="SUPFAM" id="SSF50465">
    <property type="entry name" value="EF-Tu/eEF-1alpha/eIF2-gamma C-terminal domain"/>
    <property type="match status" value="1"/>
</dbReference>
<evidence type="ECO:0000256" key="1">
    <source>
        <dbReference type="ARBA" id="ARBA00003982"/>
    </source>
</evidence>
<evidence type="ECO:0000313" key="12">
    <source>
        <dbReference type="EMBL" id="BBG95396.1"/>
    </source>
</evidence>
<keyword evidence="6" id="KW-0862">Zinc</keyword>
<dbReference type="InterPro" id="IPR000795">
    <property type="entry name" value="T_Tr_GTP-bd_dom"/>
</dbReference>
<evidence type="ECO:0000256" key="7">
    <source>
        <dbReference type="ARBA" id="ARBA00023134"/>
    </source>
</evidence>
<evidence type="ECO:0000259" key="11">
    <source>
        <dbReference type="PROSITE" id="PS51722"/>
    </source>
</evidence>
<name>A0A4Y1QUB0_PRUDU</name>
<keyword evidence="12" id="KW-0396">Initiation factor</keyword>
<dbReference type="GO" id="GO:0003743">
    <property type="term" value="F:translation initiation factor activity"/>
    <property type="evidence" value="ECO:0007669"/>
    <property type="project" value="UniProtKB-KW"/>
</dbReference>
<accession>A0A4Y1QUB0</accession>
<feature type="compositionally biased region" description="Low complexity" evidence="9">
    <location>
        <begin position="331"/>
        <end position="343"/>
    </location>
</feature>
<gene>
    <name evidence="12" type="ORF">Prudu_003928</name>
</gene>
<evidence type="ECO:0000256" key="3">
    <source>
        <dbReference type="ARBA" id="ARBA00022723"/>
    </source>
</evidence>
<keyword evidence="7" id="KW-0342">GTP-binding</keyword>
<feature type="domain" description="Tr-type G" evidence="11">
    <location>
        <begin position="364"/>
        <end position="559"/>
    </location>
</feature>
<evidence type="ECO:0000256" key="4">
    <source>
        <dbReference type="ARBA" id="ARBA00022741"/>
    </source>
</evidence>
<dbReference type="SUPFAM" id="SSF52540">
    <property type="entry name" value="P-loop containing nucleoside triphosphate hydrolases"/>
    <property type="match status" value="1"/>
</dbReference>
<dbReference type="InterPro" id="IPR009000">
    <property type="entry name" value="Transl_B-barrel_sf"/>
</dbReference>
<dbReference type="Pfam" id="PF22594">
    <property type="entry name" value="GTP-eEF1A_C"/>
    <property type="match status" value="1"/>
</dbReference>
<keyword evidence="4" id="KW-0547">Nucleotide-binding</keyword>
<evidence type="ECO:0000256" key="6">
    <source>
        <dbReference type="ARBA" id="ARBA00022833"/>
    </source>
</evidence>
<evidence type="ECO:0000259" key="10">
    <source>
        <dbReference type="PROSITE" id="PS50199"/>
    </source>
</evidence>
<comment type="similarity">
    <text evidence="2">Belongs to the TRAFAC class translation factor GTPase superfamily. Classic translation factor GTPase family. EF-Tu/EF-1A subfamily.</text>
</comment>
<keyword evidence="12" id="KW-0251">Elongation factor</keyword>
<evidence type="ECO:0000256" key="5">
    <source>
        <dbReference type="ARBA" id="ARBA00022771"/>
    </source>
</evidence>
<dbReference type="SUPFAM" id="SSF90209">
    <property type="entry name" value="Ran binding protein zinc finger-like"/>
    <property type="match status" value="1"/>
</dbReference>
<dbReference type="GO" id="GO:0003924">
    <property type="term" value="F:GTPase activity"/>
    <property type="evidence" value="ECO:0007669"/>
    <property type="project" value="InterPro"/>
</dbReference>
<dbReference type="AlphaFoldDB" id="A0A4Y1QUB0"/>
<keyword evidence="5 8" id="KW-0863">Zinc-finger</keyword>
<evidence type="ECO:0000256" key="8">
    <source>
        <dbReference type="PROSITE-ProRule" id="PRU00322"/>
    </source>
</evidence>
<evidence type="ECO:0000256" key="2">
    <source>
        <dbReference type="ARBA" id="ARBA00007249"/>
    </source>
</evidence>
<feature type="region of interest" description="Disordered" evidence="9">
    <location>
        <begin position="226"/>
        <end position="260"/>
    </location>
</feature>
<dbReference type="InterPro" id="IPR054696">
    <property type="entry name" value="GTP-eEF1A_C"/>
</dbReference>
<dbReference type="InterPro" id="IPR050100">
    <property type="entry name" value="TRAFAC_GTPase_members"/>
</dbReference>
<feature type="domain" description="RanBP2-type" evidence="10">
    <location>
        <begin position="73"/>
        <end position="102"/>
    </location>
</feature>
<dbReference type="Gene3D" id="3.40.50.300">
    <property type="entry name" value="P-loop containing nucleotide triphosphate hydrolases"/>
    <property type="match status" value="2"/>
</dbReference>
<dbReference type="EMBL" id="AP019297">
    <property type="protein sequence ID" value="BBG95396.1"/>
    <property type="molecule type" value="Genomic_DNA"/>
</dbReference>
<feature type="compositionally biased region" description="Low complexity" evidence="9">
    <location>
        <begin position="226"/>
        <end position="247"/>
    </location>
</feature>
<dbReference type="PRINTS" id="PR00315">
    <property type="entry name" value="ELONGATNFCT"/>
</dbReference>
<dbReference type="PROSITE" id="PS01358">
    <property type="entry name" value="ZF_RANBP2_1"/>
    <property type="match status" value="1"/>
</dbReference>
<reference evidence="12" key="1">
    <citation type="journal article" date="2019" name="Science">
        <title>Mutation of a bHLH transcription factor allowed almond domestication.</title>
        <authorList>
            <person name="Sanchez-Perez R."/>
            <person name="Pavan S."/>
            <person name="Mazzeo R."/>
            <person name="Moldovan C."/>
            <person name="Aiese Cigliano R."/>
            <person name="Del Cueto J."/>
            <person name="Ricciardi F."/>
            <person name="Lotti C."/>
            <person name="Ricciardi L."/>
            <person name="Dicenta F."/>
            <person name="Lopez-Marques R.L."/>
            <person name="Lindberg Moller B."/>
        </authorList>
    </citation>
    <scope>NUCLEOTIDE SEQUENCE</scope>
</reference>
<dbReference type="PANTHER" id="PTHR23115">
    <property type="entry name" value="TRANSLATION FACTOR"/>
    <property type="match status" value="1"/>
</dbReference>
<protein>
    <submittedName>
        <fullName evidence="12">Translation elongation factor EF1A/initiation factor IF2gamma family protein</fullName>
    </submittedName>
</protein>
<keyword evidence="12" id="KW-0648">Protein biosynthesis</keyword>
<organism evidence="12">
    <name type="scientific">Prunus dulcis</name>
    <name type="common">Almond</name>
    <name type="synonym">Amygdalus dulcis</name>
    <dbReference type="NCBI Taxonomy" id="3755"/>
    <lineage>
        <taxon>Eukaryota</taxon>
        <taxon>Viridiplantae</taxon>
        <taxon>Streptophyta</taxon>
        <taxon>Embryophyta</taxon>
        <taxon>Tracheophyta</taxon>
        <taxon>Spermatophyta</taxon>
        <taxon>Magnoliopsida</taxon>
        <taxon>eudicotyledons</taxon>
        <taxon>Gunneridae</taxon>
        <taxon>Pentapetalae</taxon>
        <taxon>rosids</taxon>
        <taxon>fabids</taxon>
        <taxon>Rosales</taxon>
        <taxon>Rosaceae</taxon>
        <taxon>Amygdaloideae</taxon>
        <taxon>Amygdaleae</taxon>
        <taxon>Prunus</taxon>
    </lineage>
</organism>
<dbReference type="InterPro" id="IPR009001">
    <property type="entry name" value="Transl_elong_EF1A/Init_IF2_C"/>
</dbReference>
<dbReference type="FunFam" id="2.40.30.10:FF:000060">
    <property type="entry name" value="elongation factor 1-alpha isoform X4"/>
    <property type="match status" value="1"/>
</dbReference>
<dbReference type="GO" id="GO:0005525">
    <property type="term" value="F:GTP binding"/>
    <property type="evidence" value="ECO:0007669"/>
    <property type="project" value="UniProtKB-KW"/>
</dbReference>
<evidence type="ECO:0000256" key="9">
    <source>
        <dbReference type="SAM" id="MobiDB-lite"/>
    </source>
</evidence>
<comment type="function">
    <text evidence="1">This protein promotes the GTP-dependent binding of aminoacyl-tRNA to the A-site of ribosomes during protein biosynthesis.</text>
</comment>
<dbReference type="GO" id="GO:0003746">
    <property type="term" value="F:translation elongation factor activity"/>
    <property type="evidence" value="ECO:0007669"/>
    <property type="project" value="UniProtKB-KW"/>
</dbReference>
<sequence length="712" mass="78030">MWEKDRAIYSRAQNQTRTIVFSIEKALLTMPRKVNYGVDYDDDYDVYDDYDYDDDSAMKKNGKALESKRETERPEVWRCSICTYDNEGSMSACDICGVLRNPVVKSNSDKKTVEGRCKDSGASIMAKSLFASLPCQTPKQAVLFHQQKDDFVIEEGNNFHKLGDFQGPIHEFYNAFNIHNNHHINIAPFKFDVPSPDDLVSNGLWSSRTGSKASVNDLKSSKVSSKVAKKSGAVSGQSSAEWSDSSSAIGQRSKQDRFDEGNQLENQTVSYHDGSSDIITLQANGRLSDSSSAPQPRSRHDSVDGSTNSSVIRGKQQSVTSGLKNLDLDARSGSSNNVNVRGSHSQAEYKPENWMLPDQAVDTLTQLNLAIVGHVDSGKSTLSGRLLHLLGRISKKEMHKYEKEAKLQGKGSFAYAWALDENFVPNMISGATQADAAILLVDASVGAFEAGVDGSKGQTKEHAQLIRSFGVDQIIVAVNKMDIVEYSKDRFDLIKERLGTFLRSCGFKDSLVSWIPLSAMENQNLVEAPSDVQCGYHGPYLLDAIDSLQPPTREFSKPLLMPICDVSACGKLEAGALRSGFKVLIMPSGELGTVRSLERDSQACVIARAGDNVAVTLQGIDGGHLEFHIHHAKEAARVVKISSLLDRKTGKVARKAPRCLTAKQNAIVEVVLHQPVCVEEFSNSRALGRAFLRALGSTIAVGIVTRIIEEQK</sequence>
<dbReference type="PROSITE" id="PS51722">
    <property type="entry name" value="G_TR_2"/>
    <property type="match status" value="1"/>
</dbReference>
<dbReference type="InterPro" id="IPR001876">
    <property type="entry name" value="Znf_RanBP2"/>
</dbReference>
<keyword evidence="3" id="KW-0479">Metal-binding</keyword>
<dbReference type="InterPro" id="IPR036443">
    <property type="entry name" value="Znf_RanBP2_sf"/>
</dbReference>
<dbReference type="PROSITE" id="PS50199">
    <property type="entry name" value="ZF_RANBP2_2"/>
    <property type="match status" value="1"/>
</dbReference>
<dbReference type="SMART" id="SM00547">
    <property type="entry name" value="ZnF_RBZ"/>
    <property type="match status" value="1"/>
</dbReference>
<feature type="compositionally biased region" description="Polar residues" evidence="9">
    <location>
        <begin position="286"/>
        <end position="295"/>
    </location>
</feature>
<dbReference type="Gene3D" id="2.40.30.10">
    <property type="entry name" value="Translation factors"/>
    <property type="match status" value="2"/>
</dbReference>
<dbReference type="GO" id="GO:0008270">
    <property type="term" value="F:zinc ion binding"/>
    <property type="evidence" value="ECO:0007669"/>
    <property type="project" value="UniProtKB-KW"/>
</dbReference>
<dbReference type="Pfam" id="PF00009">
    <property type="entry name" value="GTP_EFTU"/>
    <property type="match status" value="2"/>
</dbReference>
<dbReference type="SUPFAM" id="SSF50447">
    <property type="entry name" value="Translation proteins"/>
    <property type="match status" value="1"/>
</dbReference>
<feature type="region of interest" description="Disordered" evidence="9">
    <location>
        <begin position="286"/>
        <end position="346"/>
    </location>
</feature>